<keyword evidence="5" id="KW-0472">Membrane</keyword>
<dbReference type="PROSITE" id="PS51257">
    <property type="entry name" value="PROKAR_LIPOPROTEIN"/>
    <property type="match status" value="1"/>
</dbReference>
<dbReference type="Proteomes" id="UP000009374">
    <property type="component" value="Unassembled WGS sequence"/>
</dbReference>
<feature type="domain" description="Peptidase S49" evidence="6">
    <location>
        <begin position="127"/>
        <end position="276"/>
    </location>
</feature>
<keyword evidence="3" id="KW-0378">Hydrolase</keyword>
<dbReference type="GO" id="GO:0006508">
    <property type="term" value="P:proteolysis"/>
    <property type="evidence" value="ECO:0007669"/>
    <property type="project" value="UniProtKB-KW"/>
</dbReference>
<dbReference type="Pfam" id="PF01343">
    <property type="entry name" value="Peptidase_S49"/>
    <property type="match status" value="1"/>
</dbReference>
<sequence length="334" mass="36515">MTRARTWGNRILESVIAGTALLTLSGCITVNLFPQDRGLVEKKLRPQEGATEKVVFLPIHGFIGDQEKKGGTPLLGGKTDQVRLLDRELEKARRDPHVRAIVLDIDSPGGSVTASDRLYHKILLFRQRTKIPVIAFFGDLGASGAYYTAMGADEVWARPTSVVGSIGVMIANVGVEGLMKKVGVTDRTVASGAEKEMGSPFREMTPEDRRIFEGLVADFYATFLEVVERGRRMEANHLRPLADGRVFTARQALADGLLDRVGYRSDLIDHLKKKLGMNKLMLVTYRESDEGSPSLLGMDAGGFRSVSAQALAGLIRSLGPTPLYFWSPGGLIMK</sequence>
<gene>
    <name evidence="7" type="ORF">UBAL3_94170030</name>
</gene>
<evidence type="ECO:0000256" key="4">
    <source>
        <dbReference type="ARBA" id="ARBA00022825"/>
    </source>
</evidence>
<evidence type="ECO:0000313" key="8">
    <source>
        <dbReference type="Proteomes" id="UP000009374"/>
    </source>
</evidence>
<evidence type="ECO:0000256" key="5">
    <source>
        <dbReference type="SAM" id="Phobius"/>
    </source>
</evidence>
<keyword evidence="8" id="KW-1185">Reference proteome</keyword>
<dbReference type="Gene3D" id="3.90.226.10">
    <property type="entry name" value="2-enoyl-CoA Hydratase, Chain A, domain 1"/>
    <property type="match status" value="1"/>
</dbReference>
<accession>C6HY72</accession>
<dbReference type="SUPFAM" id="SSF52096">
    <property type="entry name" value="ClpP/crotonase"/>
    <property type="match status" value="1"/>
</dbReference>
<dbReference type="InterPro" id="IPR047272">
    <property type="entry name" value="S49_SppA_C"/>
</dbReference>
<dbReference type="AlphaFoldDB" id="C6HY72"/>
<keyword evidence="2" id="KW-0645">Protease</keyword>
<dbReference type="GO" id="GO:0008236">
    <property type="term" value="F:serine-type peptidase activity"/>
    <property type="evidence" value="ECO:0007669"/>
    <property type="project" value="UniProtKB-KW"/>
</dbReference>
<comment type="similarity">
    <text evidence="1">Belongs to the peptidase S49 family.</text>
</comment>
<evidence type="ECO:0000256" key="2">
    <source>
        <dbReference type="ARBA" id="ARBA00022670"/>
    </source>
</evidence>
<dbReference type="EMBL" id="GG693877">
    <property type="protein sequence ID" value="EES52423.1"/>
    <property type="molecule type" value="Genomic_DNA"/>
</dbReference>
<dbReference type="CDD" id="cd07023">
    <property type="entry name" value="S49_Sppa_N_C"/>
    <property type="match status" value="1"/>
</dbReference>
<dbReference type="InterPro" id="IPR004635">
    <property type="entry name" value="Pept_S49_SppA"/>
</dbReference>
<dbReference type="InterPro" id="IPR029045">
    <property type="entry name" value="ClpP/crotonase-like_dom_sf"/>
</dbReference>
<evidence type="ECO:0000256" key="3">
    <source>
        <dbReference type="ARBA" id="ARBA00022801"/>
    </source>
</evidence>
<dbReference type="PANTHER" id="PTHR42987:SF4">
    <property type="entry name" value="PROTEASE SOHB-RELATED"/>
    <property type="match status" value="1"/>
</dbReference>
<keyword evidence="5" id="KW-0812">Transmembrane</keyword>
<reference evidence="7 8" key="1">
    <citation type="journal article" date="2009" name="Appl. Environ. Microbiol.">
        <title>Community genomic and proteomic analyses of chemoautotrophic iron-oxidizing "Leptospirillum rubarum" (Group II) and "Leptospirillum ferrodiazotrophum" (Group III) bacteria in acid mine drainage biofilms.</title>
        <authorList>
            <person name="Goltsman D.S."/>
            <person name="Denef V.J."/>
            <person name="Singer S.W."/>
            <person name="VerBerkmoes N.C."/>
            <person name="Lefsrud M."/>
            <person name="Mueller R.S."/>
            <person name="Dick G.J."/>
            <person name="Sun C.L."/>
            <person name="Wheeler K.E."/>
            <person name="Zemla A."/>
            <person name="Baker B.J."/>
            <person name="Hauser L."/>
            <person name="Land M."/>
            <person name="Shah M.B."/>
            <person name="Thelen M.P."/>
            <person name="Hettich R.L."/>
            <person name="Banfield J.F."/>
        </authorList>
    </citation>
    <scope>NUCLEOTIDE SEQUENCE [LARGE SCALE GENOMIC DNA]</scope>
</reference>
<evidence type="ECO:0000259" key="6">
    <source>
        <dbReference type="Pfam" id="PF01343"/>
    </source>
</evidence>
<name>C6HY72_9BACT</name>
<dbReference type="InterPro" id="IPR002142">
    <property type="entry name" value="Peptidase_S49"/>
</dbReference>
<keyword evidence="5" id="KW-1133">Transmembrane helix</keyword>
<evidence type="ECO:0000256" key="1">
    <source>
        <dbReference type="ARBA" id="ARBA00008683"/>
    </source>
</evidence>
<feature type="transmembrane region" description="Helical" evidence="5">
    <location>
        <begin position="12"/>
        <end position="33"/>
    </location>
</feature>
<dbReference type="PANTHER" id="PTHR42987">
    <property type="entry name" value="PEPTIDASE S49"/>
    <property type="match status" value="1"/>
</dbReference>
<protein>
    <submittedName>
        <fullName evidence="7">Signal peptide peptidase SppA, 36K type</fullName>
    </submittedName>
</protein>
<proteinExistence type="inferred from homology"/>
<evidence type="ECO:0000313" key="7">
    <source>
        <dbReference type="EMBL" id="EES52423.1"/>
    </source>
</evidence>
<organism evidence="7 8">
    <name type="scientific">Leptospirillum ferrodiazotrophum</name>
    <dbReference type="NCBI Taxonomy" id="412449"/>
    <lineage>
        <taxon>Bacteria</taxon>
        <taxon>Pseudomonadati</taxon>
        <taxon>Nitrospirota</taxon>
        <taxon>Nitrospiria</taxon>
        <taxon>Nitrospirales</taxon>
        <taxon>Nitrospiraceae</taxon>
        <taxon>Leptospirillum</taxon>
    </lineage>
</organism>
<keyword evidence="4" id="KW-0720">Serine protease</keyword>
<dbReference type="NCBIfam" id="TIGR00706">
    <property type="entry name" value="SppA_dom"/>
    <property type="match status" value="1"/>
</dbReference>